<gene>
    <name evidence="2" type="ORF">Taro_056942</name>
</gene>
<comment type="caution">
    <text evidence="2">The sequence shown here is derived from an EMBL/GenBank/DDBJ whole genome shotgun (WGS) entry which is preliminary data.</text>
</comment>
<keyword evidence="1" id="KW-1133">Transmembrane helix</keyword>
<organism evidence="2 3">
    <name type="scientific">Colocasia esculenta</name>
    <name type="common">Wild taro</name>
    <name type="synonym">Arum esculentum</name>
    <dbReference type="NCBI Taxonomy" id="4460"/>
    <lineage>
        <taxon>Eukaryota</taxon>
        <taxon>Viridiplantae</taxon>
        <taxon>Streptophyta</taxon>
        <taxon>Embryophyta</taxon>
        <taxon>Tracheophyta</taxon>
        <taxon>Spermatophyta</taxon>
        <taxon>Magnoliopsida</taxon>
        <taxon>Liliopsida</taxon>
        <taxon>Araceae</taxon>
        <taxon>Aroideae</taxon>
        <taxon>Colocasieae</taxon>
        <taxon>Colocasia</taxon>
    </lineage>
</organism>
<dbReference type="EMBL" id="NMUH01018370">
    <property type="protein sequence ID" value="MQM23872.1"/>
    <property type="molecule type" value="Genomic_DNA"/>
</dbReference>
<proteinExistence type="predicted"/>
<accession>A0A843XXY1</accession>
<dbReference type="AlphaFoldDB" id="A0A843XXY1"/>
<sequence>MGLVGLASWAVFSGFRSAGSLGVRAEGYFRMFSDSGSFVGAVFGPTLVVGRGVTLFRCFVGLAVTRVRFRTVVVAVVAPCIASNVSCEHERLFRSELRAAFLQVLGLFEFIAYLTGLNSNPSGSSDPWVAARPSGSLAGVREVGSLHALT</sequence>
<keyword evidence="3" id="KW-1185">Reference proteome</keyword>
<reference evidence="2" key="1">
    <citation type="submission" date="2017-07" db="EMBL/GenBank/DDBJ databases">
        <title>Taro Niue Genome Assembly and Annotation.</title>
        <authorList>
            <person name="Atibalentja N."/>
            <person name="Keating K."/>
            <person name="Fields C.J."/>
        </authorList>
    </citation>
    <scope>NUCLEOTIDE SEQUENCE</scope>
    <source>
        <strain evidence="2">Niue_2</strain>
        <tissue evidence="2">Leaf</tissue>
    </source>
</reference>
<evidence type="ECO:0000313" key="3">
    <source>
        <dbReference type="Proteomes" id="UP000652761"/>
    </source>
</evidence>
<name>A0A843XXY1_COLES</name>
<feature type="transmembrane region" description="Helical" evidence="1">
    <location>
        <begin position="38"/>
        <end position="60"/>
    </location>
</feature>
<keyword evidence="1" id="KW-0472">Membrane</keyword>
<dbReference type="Proteomes" id="UP000652761">
    <property type="component" value="Unassembled WGS sequence"/>
</dbReference>
<evidence type="ECO:0000313" key="2">
    <source>
        <dbReference type="EMBL" id="MQM23872.1"/>
    </source>
</evidence>
<protein>
    <submittedName>
        <fullName evidence="2">Uncharacterized protein</fullName>
    </submittedName>
</protein>
<evidence type="ECO:0000256" key="1">
    <source>
        <dbReference type="SAM" id="Phobius"/>
    </source>
</evidence>
<keyword evidence="1" id="KW-0812">Transmembrane</keyword>